<feature type="region of interest" description="Disordered" evidence="4">
    <location>
        <begin position="464"/>
        <end position="495"/>
    </location>
</feature>
<comment type="similarity">
    <text evidence="1">Belongs to the 'GDXG' lipolytic enzyme family.</text>
</comment>
<sequence length="647" mass="72623">MVLNTLTVTAAITPTIASTYVNHYARRRSLKRKPTIHISYHLGLELVRRFITYSSKHTVEEIQSFTAQWVPVPRWVRSEEVEISETLLSESAELLQRQLGPKGIQLVGGAHWWQWRRPKTQFKAEWIEMRNDYNERKASGVALSRIILYVHGGAYYFGSVDEHRYQMQRHARKLNARLLAPRYRLAPQFPFPCGLQDCIAAYLYLLESHKPEHIILAGDSAGGGLTLGALVTLRDQGIPLPAGAILLSPWTDLTCSFPSMVCDNQMDYIPTSGFVHKPSLAWPPLNYEDFGKLLASSKTTPPEGYMTPEAAKITLDGHLTDLLEQVQLYAPNHLLLHPLVSPIFQPTLGGLPPLLIQTGGGELLRDEQIYLAHKAANPSAFKLSIKHQDRQGVTETIDGLVAKYPPTNVHLQVWDDLCHVGHTLSWTQPAKYMYRSVAQFGAWALARAQHRAIDIIVDDCISEAESSTESEDSKQSKPPTLPPIAPLNVGPANSVGKAGDPLPAFESYMIRQRVDRHGNIYPLPPADQLSAFTLDPDEIGVFKEGPLRNWFVSKEKADKKFRHEAARWRDRRFSVGWEGFHGPEGIEVPPPTALAGRQSDLVEEGSWLRRQARKSLGMTVWASWAGKHDKARVCDVLYSNHAIPNRR</sequence>
<dbReference type="InterPro" id="IPR033140">
    <property type="entry name" value="Lipase_GDXG_put_SER_AS"/>
</dbReference>
<evidence type="ECO:0000256" key="1">
    <source>
        <dbReference type="ARBA" id="ARBA00010515"/>
    </source>
</evidence>
<reference evidence="8" key="3">
    <citation type="submission" date="2025-04" db="UniProtKB">
        <authorList>
            <consortium name="RefSeq"/>
        </authorList>
    </citation>
    <scope>IDENTIFICATION</scope>
    <source>
        <strain evidence="8">CBS 781.70</strain>
    </source>
</reference>
<dbReference type="InterPro" id="IPR013094">
    <property type="entry name" value="AB_hydrolase_3"/>
</dbReference>
<evidence type="ECO:0000313" key="7">
    <source>
        <dbReference type="Proteomes" id="UP000504638"/>
    </source>
</evidence>
<evidence type="ECO:0000256" key="3">
    <source>
        <dbReference type="PROSITE-ProRule" id="PRU10038"/>
    </source>
</evidence>
<reference evidence="6 8" key="1">
    <citation type="submission" date="2020-01" db="EMBL/GenBank/DDBJ databases">
        <authorList>
            <consortium name="DOE Joint Genome Institute"/>
            <person name="Haridas S."/>
            <person name="Albert R."/>
            <person name="Binder M."/>
            <person name="Bloem J."/>
            <person name="Labutti K."/>
            <person name="Salamov A."/>
            <person name="Andreopoulos B."/>
            <person name="Baker S.E."/>
            <person name="Barry K."/>
            <person name="Bills G."/>
            <person name="Bluhm B.H."/>
            <person name="Cannon C."/>
            <person name="Castanera R."/>
            <person name="Culley D.E."/>
            <person name="Daum C."/>
            <person name="Ezra D."/>
            <person name="Gonzalez J.B."/>
            <person name="Henrissat B."/>
            <person name="Kuo A."/>
            <person name="Liang C."/>
            <person name="Lipzen A."/>
            <person name="Lutzoni F."/>
            <person name="Magnuson J."/>
            <person name="Mondo S."/>
            <person name="Nolan M."/>
            <person name="Ohm R."/>
            <person name="Pangilinan J."/>
            <person name="Park H.-J."/>
            <person name="Ramirez L."/>
            <person name="Alfaro M."/>
            <person name="Sun H."/>
            <person name="Tritt A."/>
            <person name="Yoshinaga Y."/>
            <person name="Zwiers L.-H."/>
            <person name="Turgeon B.G."/>
            <person name="Goodwin S.B."/>
            <person name="Spatafora J.W."/>
            <person name="Crous P.W."/>
            <person name="Grigoriev I.V."/>
        </authorList>
    </citation>
    <scope>NUCLEOTIDE SEQUENCE</scope>
    <source>
        <strain evidence="6 8">CBS 781.70</strain>
    </source>
</reference>
<dbReference type="PROSITE" id="PS01174">
    <property type="entry name" value="LIPASE_GDXG_SER"/>
    <property type="match status" value="1"/>
</dbReference>
<keyword evidence="2 6" id="KW-0378">Hydrolase</keyword>
<dbReference type="PANTHER" id="PTHR48081:SF19">
    <property type="entry name" value="AB HYDROLASE SUPERFAMILY PROTEIN C4A8.06C"/>
    <property type="match status" value="1"/>
</dbReference>
<keyword evidence="7" id="KW-1185">Reference proteome</keyword>
<evidence type="ECO:0000256" key="2">
    <source>
        <dbReference type="ARBA" id="ARBA00022801"/>
    </source>
</evidence>
<protein>
    <submittedName>
        <fullName evidence="6 8">Alpha/beta-hydrolase</fullName>
    </submittedName>
</protein>
<feature type="domain" description="Alpha/beta hydrolase fold-3" evidence="5">
    <location>
        <begin position="324"/>
        <end position="376"/>
    </location>
</feature>
<dbReference type="Proteomes" id="UP000504638">
    <property type="component" value="Unplaced"/>
</dbReference>
<dbReference type="InterPro" id="IPR050300">
    <property type="entry name" value="GDXG_lipolytic_enzyme"/>
</dbReference>
<organism evidence="6">
    <name type="scientific">Eremomyces bilateralis CBS 781.70</name>
    <dbReference type="NCBI Taxonomy" id="1392243"/>
    <lineage>
        <taxon>Eukaryota</taxon>
        <taxon>Fungi</taxon>
        <taxon>Dikarya</taxon>
        <taxon>Ascomycota</taxon>
        <taxon>Pezizomycotina</taxon>
        <taxon>Dothideomycetes</taxon>
        <taxon>Dothideomycetes incertae sedis</taxon>
        <taxon>Eremomycetales</taxon>
        <taxon>Eremomycetaceae</taxon>
        <taxon>Eremomyces</taxon>
    </lineage>
</organism>
<dbReference type="GO" id="GO:0016787">
    <property type="term" value="F:hydrolase activity"/>
    <property type="evidence" value="ECO:0007669"/>
    <property type="project" value="UniProtKB-KW"/>
</dbReference>
<accession>A0A6G1G1K1</accession>
<dbReference type="AlphaFoldDB" id="A0A6G1G1K1"/>
<proteinExistence type="inferred from homology"/>
<dbReference type="InterPro" id="IPR029058">
    <property type="entry name" value="AB_hydrolase_fold"/>
</dbReference>
<dbReference type="SUPFAM" id="SSF53474">
    <property type="entry name" value="alpha/beta-Hydrolases"/>
    <property type="match status" value="1"/>
</dbReference>
<dbReference type="Pfam" id="PF07859">
    <property type="entry name" value="Abhydrolase_3"/>
    <property type="match status" value="2"/>
</dbReference>
<dbReference type="EMBL" id="ML975159">
    <property type="protein sequence ID" value="KAF1811987.1"/>
    <property type="molecule type" value="Genomic_DNA"/>
</dbReference>
<reference evidence="8" key="2">
    <citation type="submission" date="2020-04" db="EMBL/GenBank/DDBJ databases">
        <authorList>
            <consortium name="NCBI Genome Project"/>
        </authorList>
    </citation>
    <scope>NUCLEOTIDE SEQUENCE</scope>
    <source>
        <strain evidence="8">CBS 781.70</strain>
    </source>
</reference>
<dbReference type="OrthoDB" id="2336090at2759"/>
<dbReference type="GeneID" id="54417027"/>
<dbReference type="PANTHER" id="PTHR48081">
    <property type="entry name" value="AB HYDROLASE SUPERFAMILY PROTEIN C4A8.06C"/>
    <property type="match status" value="1"/>
</dbReference>
<evidence type="ECO:0000313" key="8">
    <source>
        <dbReference type="RefSeq" id="XP_033533618.1"/>
    </source>
</evidence>
<dbReference type="RefSeq" id="XP_033533618.1">
    <property type="nucleotide sequence ID" value="XM_033676457.1"/>
</dbReference>
<gene>
    <name evidence="6 8" type="ORF">P152DRAFT_398344</name>
</gene>
<feature type="domain" description="Alpha/beta hydrolase fold-3" evidence="5">
    <location>
        <begin position="147"/>
        <end position="261"/>
    </location>
</feature>
<dbReference type="Gene3D" id="3.40.50.1820">
    <property type="entry name" value="alpha/beta hydrolase"/>
    <property type="match status" value="1"/>
</dbReference>
<evidence type="ECO:0000256" key="4">
    <source>
        <dbReference type="SAM" id="MobiDB-lite"/>
    </source>
</evidence>
<name>A0A6G1G1K1_9PEZI</name>
<evidence type="ECO:0000313" key="6">
    <source>
        <dbReference type="EMBL" id="KAF1811987.1"/>
    </source>
</evidence>
<evidence type="ECO:0000259" key="5">
    <source>
        <dbReference type="Pfam" id="PF07859"/>
    </source>
</evidence>
<feature type="active site" evidence="3">
    <location>
        <position position="220"/>
    </location>
</feature>